<dbReference type="InterPro" id="IPR026392">
    <property type="entry name" value="Exo/Archaeosortase_dom"/>
</dbReference>
<accession>A0A239HRI3</accession>
<keyword evidence="2" id="KW-1003">Cell membrane</keyword>
<feature type="transmembrane region" description="Helical" evidence="8">
    <location>
        <begin position="218"/>
        <end position="241"/>
    </location>
</feature>
<dbReference type="OrthoDB" id="9797363at2"/>
<dbReference type="GO" id="GO:0008233">
    <property type="term" value="F:peptidase activity"/>
    <property type="evidence" value="ECO:0007669"/>
    <property type="project" value="UniProtKB-KW"/>
</dbReference>
<dbReference type="AlphaFoldDB" id="A0A239HRI3"/>
<evidence type="ECO:0000256" key="2">
    <source>
        <dbReference type="ARBA" id="ARBA00022475"/>
    </source>
</evidence>
<feature type="transmembrane region" description="Helical" evidence="8">
    <location>
        <begin position="192"/>
        <end position="212"/>
    </location>
</feature>
<dbReference type="InterPro" id="IPR019127">
    <property type="entry name" value="Exosortase"/>
</dbReference>
<feature type="transmembrane region" description="Helical" evidence="8">
    <location>
        <begin position="162"/>
        <end position="180"/>
    </location>
</feature>
<gene>
    <name evidence="9" type="ORF">SAMN06295912_11882</name>
</gene>
<dbReference type="Proteomes" id="UP000198281">
    <property type="component" value="Unassembled WGS sequence"/>
</dbReference>
<evidence type="ECO:0000256" key="5">
    <source>
        <dbReference type="ARBA" id="ARBA00022801"/>
    </source>
</evidence>
<evidence type="ECO:0000256" key="4">
    <source>
        <dbReference type="ARBA" id="ARBA00022692"/>
    </source>
</evidence>
<feature type="transmembrane region" description="Helical" evidence="8">
    <location>
        <begin position="292"/>
        <end position="312"/>
    </location>
</feature>
<evidence type="ECO:0000256" key="8">
    <source>
        <dbReference type="SAM" id="Phobius"/>
    </source>
</evidence>
<keyword evidence="6 8" id="KW-1133">Transmembrane helix</keyword>
<name>A0A239HRI3_9SPHN</name>
<evidence type="ECO:0000313" key="10">
    <source>
        <dbReference type="Proteomes" id="UP000198281"/>
    </source>
</evidence>
<proteinExistence type="predicted"/>
<keyword evidence="4 8" id="KW-0812">Transmembrane</keyword>
<keyword evidence="10" id="KW-1185">Reference proteome</keyword>
<dbReference type="GO" id="GO:0006508">
    <property type="term" value="P:proteolysis"/>
    <property type="evidence" value="ECO:0007669"/>
    <property type="project" value="UniProtKB-KW"/>
</dbReference>
<evidence type="ECO:0000313" key="9">
    <source>
        <dbReference type="EMBL" id="SNS83890.1"/>
    </source>
</evidence>
<feature type="transmembrane region" description="Helical" evidence="8">
    <location>
        <begin position="137"/>
        <end position="156"/>
    </location>
</feature>
<sequence>MPTGRPRGFVGYQAAEDSRLNAHADIAETGAKPLTGPASFWTWLATHVRNNWLLWLGMATLALPTMASVARDSWSTEQGAHGPIVLATGIWLIMRQWRNALAIAQPGSTALGIALLIPALLLYAFARVTNIVEIEGFAMYGALLAVLYMQAGGAVMRLLWFPLLYLLFVFPPPDTAVAMVTQPLKIWISRAAIDLLFFLGYPIAGSGVTIQIGQYQLLVAAACAGLNSLISLSAIGLFYVYIRHNANWRYAALLMFAIIPVAILANFMRVLILVLITYHFGEAMAQGFIHNFAGVTMFAISVLGIFAVDALASPLRSRLERKASKA</sequence>
<evidence type="ECO:0000256" key="1">
    <source>
        <dbReference type="ARBA" id="ARBA00004651"/>
    </source>
</evidence>
<dbReference type="NCBIfam" id="TIGR02602">
    <property type="entry name" value="8TM_EpsH"/>
    <property type="match status" value="1"/>
</dbReference>
<feature type="transmembrane region" description="Helical" evidence="8">
    <location>
        <begin position="253"/>
        <end position="280"/>
    </location>
</feature>
<dbReference type="GO" id="GO:0005886">
    <property type="term" value="C:plasma membrane"/>
    <property type="evidence" value="ECO:0007669"/>
    <property type="project" value="UniProtKB-SubCell"/>
</dbReference>
<dbReference type="NCBIfam" id="TIGR04178">
    <property type="entry name" value="exo_archaeo"/>
    <property type="match status" value="1"/>
</dbReference>
<dbReference type="InterPro" id="IPR013426">
    <property type="entry name" value="EpsH-like"/>
</dbReference>
<keyword evidence="3" id="KW-0645">Protease</keyword>
<keyword evidence="5" id="KW-0378">Hydrolase</keyword>
<dbReference type="Pfam" id="PF09721">
    <property type="entry name" value="Exosortase_EpsH"/>
    <property type="match status" value="1"/>
</dbReference>
<evidence type="ECO:0000256" key="3">
    <source>
        <dbReference type="ARBA" id="ARBA00022670"/>
    </source>
</evidence>
<organism evidence="9 10">
    <name type="scientific">Edaphosphingomonas laterariae</name>
    <dbReference type="NCBI Taxonomy" id="861865"/>
    <lineage>
        <taxon>Bacteria</taxon>
        <taxon>Pseudomonadati</taxon>
        <taxon>Pseudomonadota</taxon>
        <taxon>Alphaproteobacteria</taxon>
        <taxon>Sphingomonadales</taxon>
        <taxon>Rhizorhabdaceae</taxon>
        <taxon>Edaphosphingomonas</taxon>
    </lineage>
</organism>
<evidence type="ECO:0000256" key="6">
    <source>
        <dbReference type="ARBA" id="ARBA00022989"/>
    </source>
</evidence>
<comment type="subcellular location">
    <subcellularLocation>
        <location evidence="1">Cell membrane</location>
        <topology evidence="1">Multi-pass membrane protein</topology>
    </subcellularLocation>
</comment>
<evidence type="ECO:0000256" key="7">
    <source>
        <dbReference type="ARBA" id="ARBA00023136"/>
    </source>
</evidence>
<feature type="transmembrane region" description="Helical" evidence="8">
    <location>
        <begin position="103"/>
        <end position="125"/>
    </location>
</feature>
<dbReference type="EMBL" id="FZOS01000018">
    <property type="protein sequence ID" value="SNS83890.1"/>
    <property type="molecule type" value="Genomic_DNA"/>
</dbReference>
<dbReference type="NCBIfam" id="NF035943">
    <property type="entry name" value="exosort_XrtV"/>
    <property type="match status" value="1"/>
</dbReference>
<protein>
    <submittedName>
        <fullName evidence="9">Exosortase</fullName>
    </submittedName>
</protein>
<keyword evidence="7 8" id="KW-0472">Membrane</keyword>
<reference evidence="10" key="1">
    <citation type="submission" date="2017-06" db="EMBL/GenBank/DDBJ databases">
        <authorList>
            <person name="Varghese N."/>
            <person name="Submissions S."/>
        </authorList>
    </citation>
    <scope>NUCLEOTIDE SEQUENCE [LARGE SCALE GENOMIC DNA]</scope>
    <source>
        <strain evidence="10">LNB2</strain>
    </source>
</reference>